<evidence type="ECO:0000313" key="12">
    <source>
        <dbReference type="EMBL" id="KAG8197278.1"/>
    </source>
</evidence>
<keyword evidence="6" id="KW-0915">Sodium</keyword>
<dbReference type="PANTHER" id="PTHR10110">
    <property type="entry name" value="SODIUM/HYDROGEN EXCHANGER"/>
    <property type="match status" value="1"/>
</dbReference>
<evidence type="ECO:0000256" key="8">
    <source>
        <dbReference type="ARBA" id="ARBA00023136"/>
    </source>
</evidence>
<protein>
    <recommendedName>
        <fullName evidence="11">Cation/H+ exchanger transmembrane domain-containing protein</fullName>
    </recommendedName>
</protein>
<feature type="transmembrane region" description="Helical" evidence="10">
    <location>
        <begin position="196"/>
        <end position="228"/>
    </location>
</feature>
<gene>
    <name evidence="12" type="ORF">JTE90_007524</name>
</gene>
<feature type="transmembrane region" description="Helical" evidence="10">
    <location>
        <begin position="362"/>
        <end position="379"/>
    </location>
</feature>
<dbReference type="EMBL" id="JAFNEN010000057">
    <property type="protein sequence ID" value="KAG8197278.1"/>
    <property type="molecule type" value="Genomic_DNA"/>
</dbReference>
<name>A0AAV6VM25_9ARAC</name>
<dbReference type="Pfam" id="PF00999">
    <property type="entry name" value="Na_H_Exchanger"/>
    <property type="match status" value="1"/>
</dbReference>
<feature type="transmembrane region" description="Helical" evidence="10">
    <location>
        <begin position="161"/>
        <end position="184"/>
    </location>
</feature>
<evidence type="ECO:0000256" key="4">
    <source>
        <dbReference type="ARBA" id="ARBA00022692"/>
    </source>
</evidence>
<feature type="transmembrane region" description="Helical" evidence="10">
    <location>
        <begin position="323"/>
        <end position="350"/>
    </location>
</feature>
<feature type="transmembrane region" description="Helical" evidence="10">
    <location>
        <begin position="391"/>
        <end position="414"/>
    </location>
</feature>
<feature type="transmembrane region" description="Helical" evidence="10">
    <location>
        <begin position="69"/>
        <end position="88"/>
    </location>
</feature>
<dbReference type="GO" id="GO:0098719">
    <property type="term" value="P:sodium ion import across plasma membrane"/>
    <property type="evidence" value="ECO:0007669"/>
    <property type="project" value="TreeGrafter"/>
</dbReference>
<evidence type="ECO:0000256" key="1">
    <source>
        <dbReference type="ARBA" id="ARBA00004127"/>
    </source>
</evidence>
<feature type="transmembrane region" description="Helical" evidence="10">
    <location>
        <begin position="248"/>
        <end position="274"/>
    </location>
</feature>
<dbReference type="GO" id="GO:0015385">
    <property type="term" value="F:sodium:proton antiporter activity"/>
    <property type="evidence" value="ECO:0007669"/>
    <property type="project" value="InterPro"/>
</dbReference>
<reference evidence="12 13" key="1">
    <citation type="journal article" date="2022" name="Nat. Ecol. Evol.">
        <title>A masculinizing supergene underlies an exaggerated male reproductive morph in a spider.</title>
        <authorList>
            <person name="Hendrickx F."/>
            <person name="De Corte Z."/>
            <person name="Sonet G."/>
            <person name="Van Belleghem S.M."/>
            <person name="Kostlbacher S."/>
            <person name="Vangestel C."/>
        </authorList>
    </citation>
    <scope>NUCLEOTIDE SEQUENCE [LARGE SCALE GENOMIC DNA]</scope>
    <source>
        <strain evidence="12">W744_W776</strain>
    </source>
</reference>
<dbReference type="InterPro" id="IPR018422">
    <property type="entry name" value="Cation/H_exchanger_CPA1"/>
</dbReference>
<dbReference type="Proteomes" id="UP000827092">
    <property type="component" value="Unassembled WGS sequence"/>
</dbReference>
<dbReference type="GO" id="GO:0015386">
    <property type="term" value="F:potassium:proton antiporter activity"/>
    <property type="evidence" value="ECO:0007669"/>
    <property type="project" value="TreeGrafter"/>
</dbReference>
<dbReference type="GO" id="GO:0012505">
    <property type="term" value="C:endomembrane system"/>
    <property type="evidence" value="ECO:0007669"/>
    <property type="project" value="UniProtKB-SubCell"/>
</dbReference>
<evidence type="ECO:0000256" key="5">
    <source>
        <dbReference type="ARBA" id="ARBA00022989"/>
    </source>
</evidence>
<feature type="transmembrane region" description="Helical" evidence="10">
    <location>
        <begin position="39"/>
        <end position="57"/>
    </location>
</feature>
<evidence type="ECO:0000256" key="9">
    <source>
        <dbReference type="ARBA" id="ARBA00023201"/>
    </source>
</evidence>
<evidence type="ECO:0000259" key="11">
    <source>
        <dbReference type="Pfam" id="PF00999"/>
    </source>
</evidence>
<feature type="transmembrane region" description="Helical" evidence="10">
    <location>
        <begin position="131"/>
        <end position="155"/>
    </location>
</feature>
<proteinExistence type="predicted"/>
<dbReference type="AlphaFoldDB" id="A0AAV6VM25"/>
<evidence type="ECO:0000313" key="13">
    <source>
        <dbReference type="Proteomes" id="UP000827092"/>
    </source>
</evidence>
<keyword evidence="5 10" id="KW-1133">Transmembrane helix</keyword>
<accession>A0AAV6VM25</accession>
<evidence type="ECO:0000256" key="6">
    <source>
        <dbReference type="ARBA" id="ARBA00023053"/>
    </source>
</evidence>
<keyword evidence="7" id="KW-0406">Ion transport</keyword>
<dbReference type="Gene3D" id="6.10.140.1330">
    <property type="match status" value="1"/>
</dbReference>
<evidence type="ECO:0000256" key="7">
    <source>
        <dbReference type="ARBA" id="ARBA00023065"/>
    </source>
</evidence>
<evidence type="ECO:0000256" key="2">
    <source>
        <dbReference type="ARBA" id="ARBA00022448"/>
    </source>
</evidence>
<feature type="transmembrane region" description="Helical" evidence="10">
    <location>
        <begin position="295"/>
        <end position="317"/>
    </location>
</feature>
<keyword evidence="13" id="KW-1185">Reference proteome</keyword>
<dbReference type="InterPro" id="IPR006153">
    <property type="entry name" value="Cation/H_exchanger_TM"/>
</dbReference>
<evidence type="ECO:0000256" key="10">
    <source>
        <dbReference type="SAM" id="Phobius"/>
    </source>
</evidence>
<keyword evidence="4 10" id="KW-0812">Transmembrane</keyword>
<keyword evidence="8 10" id="KW-0472">Membrane</keyword>
<dbReference type="GO" id="GO:0005886">
    <property type="term" value="C:plasma membrane"/>
    <property type="evidence" value="ECO:0007669"/>
    <property type="project" value="TreeGrafter"/>
</dbReference>
<keyword evidence="9" id="KW-0739">Sodium transport</keyword>
<dbReference type="GO" id="GO:0051453">
    <property type="term" value="P:regulation of intracellular pH"/>
    <property type="evidence" value="ECO:0007669"/>
    <property type="project" value="TreeGrafter"/>
</dbReference>
<sequence length="516" mass="57920">MSNNTTVFDATTQSSMECPDRLILPVKGTEDEVNHSLKILLMFFVIAICFLEIYLLLRSRFHYIPESFLVVVTGAAVGGSFAVIYGHLPGDFEKKEAFDPTTFFLFLLPPIIYESAYNLHKKGYVYELSFTEGFAFGAFLSAVDPVATLAVFHALEVEPVLNMLVIGESVLNDAVAVVLSSTVWEASKNTDVMDYTISYTILVCALRFALVFLASASVGVVFGLMAALLFKHVALRRYPSLEFGMMLIFIYVPFCVADVLNLSGILTILFNGIVMSHYTHFNLSRFVQHTMQVTLRSVAFISETCVFAYLGLSIFSFQITLDIAFISVTLVLCLAARAVNIFPLCICVNFFRTHKITPKMMFIMWFSAIRGAVCFALSLRFEFEEKKRNVIITTTLVIVLFTTIVFGGSTMPLLKCLQKRESRTKKDEDCHSEICLIKTEKLGETIDAEQVTGVEGLYTIGPQSLFLKLDAKYLQPFFTRQKNSHQGSECGSRLSQDFDQEWYNSAQPCPCFEESQ</sequence>
<comment type="subcellular location">
    <subcellularLocation>
        <location evidence="1">Endomembrane system</location>
        <topology evidence="1">Multi-pass membrane protein</topology>
    </subcellularLocation>
</comment>
<keyword evidence="3" id="KW-0050">Antiport</keyword>
<dbReference type="PANTHER" id="PTHR10110:SF191">
    <property type="entry name" value="SODIUM_HYDROGEN EXCHANGER 8"/>
    <property type="match status" value="1"/>
</dbReference>
<comment type="caution">
    <text evidence="12">The sequence shown here is derived from an EMBL/GenBank/DDBJ whole genome shotgun (WGS) entry which is preliminary data.</text>
</comment>
<keyword evidence="2" id="KW-0813">Transport</keyword>
<feature type="domain" description="Cation/H+ exchanger transmembrane" evidence="11">
    <location>
        <begin position="125"/>
        <end position="415"/>
    </location>
</feature>
<evidence type="ECO:0000256" key="3">
    <source>
        <dbReference type="ARBA" id="ARBA00022449"/>
    </source>
</evidence>
<feature type="transmembrane region" description="Helical" evidence="10">
    <location>
        <begin position="100"/>
        <end position="119"/>
    </location>
</feature>
<organism evidence="12 13">
    <name type="scientific">Oedothorax gibbosus</name>
    <dbReference type="NCBI Taxonomy" id="931172"/>
    <lineage>
        <taxon>Eukaryota</taxon>
        <taxon>Metazoa</taxon>
        <taxon>Ecdysozoa</taxon>
        <taxon>Arthropoda</taxon>
        <taxon>Chelicerata</taxon>
        <taxon>Arachnida</taxon>
        <taxon>Araneae</taxon>
        <taxon>Araneomorphae</taxon>
        <taxon>Entelegynae</taxon>
        <taxon>Araneoidea</taxon>
        <taxon>Linyphiidae</taxon>
        <taxon>Erigoninae</taxon>
        <taxon>Oedothorax</taxon>
    </lineage>
</organism>